<sequence length="62" mass="6735">MPKLGFSIHPDYDARPRGPLLAQGDRSRSLNKIGWVFVFVGALFCSVAAYSMIFDASSNAGQ</sequence>
<keyword evidence="1" id="KW-1133">Transmembrane helix</keyword>
<name>A0A6B8KEX4_9HYPH</name>
<reference evidence="2 3" key="1">
    <citation type="submission" date="2019-11" db="EMBL/GenBank/DDBJ databases">
        <title>The genome sequence of Methylocystis heyeri.</title>
        <authorList>
            <person name="Oshkin I.Y."/>
            <person name="Miroshnikov K."/>
            <person name="Dedysh S.N."/>
        </authorList>
    </citation>
    <scope>NUCLEOTIDE SEQUENCE [LARGE SCALE GENOMIC DNA]</scope>
    <source>
        <strain evidence="2 3">H2</strain>
    </source>
</reference>
<keyword evidence="1" id="KW-0812">Transmembrane</keyword>
<proteinExistence type="predicted"/>
<keyword evidence="3" id="KW-1185">Reference proteome</keyword>
<dbReference type="RefSeq" id="WP_136495294.1">
    <property type="nucleotide sequence ID" value="NZ_CP046052.1"/>
</dbReference>
<protein>
    <submittedName>
        <fullName evidence="2">Uncharacterized protein</fullName>
    </submittedName>
</protein>
<evidence type="ECO:0000256" key="1">
    <source>
        <dbReference type="SAM" id="Phobius"/>
    </source>
</evidence>
<evidence type="ECO:0000313" key="3">
    <source>
        <dbReference type="Proteomes" id="UP000309061"/>
    </source>
</evidence>
<accession>A0A6B8KEX4</accession>
<dbReference type="AlphaFoldDB" id="A0A6B8KEX4"/>
<organism evidence="2 3">
    <name type="scientific">Methylocystis heyeri</name>
    <dbReference type="NCBI Taxonomy" id="391905"/>
    <lineage>
        <taxon>Bacteria</taxon>
        <taxon>Pseudomonadati</taxon>
        <taxon>Pseudomonadota</taxon>
        <taxon>Alphaproteobacteria</taxon>
        <taxon>Hyphomicrobiales</taxon>
        <taxon>Methylocystaceae</taxon>
        <taxon>Methylocystis</taxon>
    </lineage>
</organism>
<evidence type="ECO:0000313" key="2">
    <source>
        <dbReference type="EMBL" id="QGM45003.1"/>
    </source>
</evidence>
<dbReference type="EMBL" id="CP046052">
    <property type="protein sequence ID" value="QGM45003.1"/>
    <property type="molecule type" value="Genomic_DNA"/>
</dbReference>
<dbReference type="KEGG" id="mhey:H2LOC_004480"/>
<dbReference type="Proteomes" id="UP000309061">
    <property type="component" value="Chromosome"/>
</dbReference>
<gene>
    <name evidence="2" type="ORF">H2LOC_004480</name>
</gene>
<feature type="transmembrane region" description="Helical" evidence="1">
    <location>
        <begin position="33"/>
        <end position="53"/>
    </location>
</feature>
<keyword evidence="1" id="KW-0472">Membrane</keyword>